<dbReference type="EMBL" id="JARQWQ010000023">
    <property type="protein sequence ID" value="KAK2564112.1"/>
    <property type="molecule type" value="Genomic_DNA"/>
</dbReference>
<name>A0AAD9QMN7_ACRCE</name>
<accession>A0AAD9QMN7</accession>
<reference evidence="3" key="2">
    <citation type="journal article" date="2023" name="Science">
        <title>Genomic signatures of disease resistance in endangered staghorn corals.</title>
        <authorList>
            <person name="Vollmer S.V."/>
            <person name="Selwyn J.D."/>
            <person name="Despard B.A."/>
            <person name="Roesel C.L."/>
        </authorList>
    </citation>
    <scope>NUCLEOTIDE SEQUENCE</scope>
    <source>
        <strain evidence="3">K2</strain>
    </source>
</reference>
<evidence type="ECO:0000313" key="4">
    <source>
        <dbReference type="Proteomes" id="UP001249851"/>
    </source>
</evidence>
<protein>
    <submittedName>
        <fullName evidence="3">Uncharacterized protein</fullName>
    </submittedName>
</protein>
<dbReference type="Proteomes" id="UP001249851">
    <property type="component" value="Unassembled WGS sequence"/>
</dbReference>
<organism evidence="3 4">
    <name type="scientific">Acropora cervicornis</name>
    <name type="common">Staghorn coral</name>
    <dbReference type="NCBI Taxonomy" id="6130"/>
    <lineage>
        <taxon>Eukaryota</taxon>
        <taxon>Metazoa</taxon>
        <taxon>Cnidaria</taxon>
        <taxon>Anthozoa</taxon>
        <taxon>Hexacorallia</taxon>
        <taxon>Scleractinia</taxon>
        <taxon>Astrocoeniina</taxon>
        <taxon>Acroporidae</taxon>
        <taxon>Acropora</taxon>
    </lineage>
</organism>
<proteinExistence type="predicted"/>
<dbReference type="AlphaFoldDB" id="A0AAD9QMN7"/>
<keyword evidence="2" id="KW-0812">Transmembrane</keyword>
<evidence type="ECO:0000256" key="2">
    <source>
        <dbReference type="SAM" id="Phobius"/>
    </source>
</evidence>
<gene>
    <name evidence="3" type="ORF">P5673_012338</name>
</gene>
<reference evidence="3" key="1">
    <citation type="journal article" date="2023" name="G3 (Bethesda)">
        <title>Whole genome assembly and annotation of the endangered Caribbean coral Acropora cervicornis.</title>
        <authorList>
            <person name="Selwyn J.D."/>
            <person name="Vollmer S.V."/>
        </authorList>
    </citation>
    <scope>NUCLEOTIDE SEQUENCE</scope>
    <source>
        <strain evidence="3">K2</strain>
    </source>
</reference>
<sequence length="157" mass="18303">MTDLSCVNYFNYGNEKLIGQENNCKQSLQLLPFRRALFQLKDRQARKSYQTFPLIARKKIASTLAQTTLTRKGALMTSKPQLLFAFVFLIIFTDFTGAILHRIVHLNGKRESLAEHRETAKAKHRDFVTERLQRRRHQDSNDKDFNADTLRKNSFPS</sequence>
<keyword evidence="2" id="KW-0472">Membrane</keyword>
<evidence type="ECO:0000313" key="3">
    <source>
        <dbReference type="EMBL" id="KAK2564112.1"/>
    </source>
</evidence>
<feature type="transmembrane region" description="Helical" evidence="2">
    <location>
        <begin position="82"/>
        <end position="100"/>
    </location>
</feature>
<feature type="compositionally biased region" description="Basic and acidic residues" evidence="1">
    <location>
        <begin position="129"/>
        <end position="151"/>
    </location>
</feature>
<keyword evidence="2" id="KW-1133">Transmembrane helix</keyword>
<feature type="region of interest" description="Disordered" evidence="1">
    <location>
        <begin position="129"/>
        <end position="157"/>
    </location>
</feature>
<evidence type="ECO:0000256" key="1">
    <source>
        <dbReference type="SAM" id="MobiDB-lite"/>
    </source>
</evidence>
<comment type="caution">
    <text evidence="3">The sequence shown here is derived from an EMBL/GenBank/DDBJ whole genome shotgun (WGS) entry which is preliminary data.</text>
</comment>
<keyword evidence="4" id="KW-1185">Reference proteome</keyword>